<evidence type="ECO:0000313" key="3">
    <source>
        <dbReference type="EMBL" id="MFI6498461.1"/>
    </source>
</evidence>
<protein>
    <submittedName>
        <fullName evidence="3">FitA-like ribbon-helix-helix domain-containing protein</fullName>
    </submittedName>
</protein>
<comment type="caution">
    <text evidence="3">The sequence shown here is derived from an EMBL/GenBank/DDBJ whole genome shotgun (WGS) entry which is preliminary data.</text>
</comment>
<name>A0ABW7YRY6_9ACTN</name>
<dbReference type="Proteomes" id="UP001612741">
    <property type="component" value="Unassembled WGS sequence"/>
</dbReference>
<evidence type="ECO:0000259" key="2">
    <source>
        <dbReference type="Pfam" id="PF22513"/>
    </source>
</evidence>
<sequence length="116" mass="12475">MPVVPAAEVSLPEPAPTSSKLPHPTSMPVIPKQQYAFSMDATLQVRGLDPEVVAELKARAARKRMSLSAYVADILTEVATTPSSDTIRERLEALRALGGGASHDDVVAEIRKIRET</sequence>
<gene>
    <name evidence="3" type="ORF">ACIBG2_13795</name>
</gene>
<feature type="domain" description="Antitoxin FitA-like ribbon-helix-helix" evidence="2">
    <location>
        <begin position="41"/>
        <end position="79"/>
    </location>
</feature>
<evidence type="ECO:0000256" key="1">
    <source>
        <dbReference type="SAM" id="MobiDB-lite"/>
    </source>
</evidence>
<organism evidence="3 4">
    <name type="scientific">Nonomuraea typhae</name>
    <dbReference type="NCBI Taxonomy" id="2603600"/>
    <lineage>
        <taxon>Bacteria</taxon>
        <taxon>Bacillati</taxon>
        <taxon>Actinomycetota</taxon>
        <taxon>Actinomycetes</taxon>
        <taxon>Streptosporangiales</taxon>
        <taxon>Streptosporangiaceae</taxon>
        <taxon>Nonomuraea</taxon>
    </lineage>
</organism>
<proteinExistence type="predicted"/>
<reference evidence="3 4" key="1">
    <citation type="submission" date="2024-10" db="EMBL/GenBank/DDBJ databases">
        <title>The Natural Products Discovery Center: Release of the First 8490 Sequenced Strains for Exploring Actinobacteria Biosynthetic Diversity.</title>
        <authorList>
            <person name="Kalkreuter E."/>
            <person name="Kautsar S.A."/>
            <person name="Yang D."/>
            <person name="Bader C.D."/>
            <person name="Teijaro C.N."/>
            <person name="Fluegel L."/>
            <person name="Davis C.M."/>
            <person name="Simpson J.R."/>
            <person name="Lauterbach L."/>
            <person name="Steele A.D."/>
            <person name="Gui C."/>
            <person name="Meng S."/>
            <person name="Li G."/>
            <person name="Viehrig K."/>
            <person name="Ye F."/>
            <person name="Su P."/>
            <person name="Kiefer A.F."/>
            <person name="Nichols A."/>
            <person name="Cepeda A.J."/>
            <person name="Yan W."/>
            <person name="Fan B."/>
            <person name="Jiang Y."/>
            <person name="Adhikari A."/>
            <person name="Zheng C.-J."/>
            <person name="Schuster L."/>
            <person name="Cowan T.M."/>
            <person name="Smanski M.J."/>
            <person name="Chevrette M.G."/>
            <person name="De Carvalho L.P.S."/>
            <person name="Shen B."/>
        </authorList>
    </citation>
    <scope>NUCLEOTIDE SEQUENCE [LARGE SCALE GENOMIC DNA]</scope>
    <source>
        <strain evidence="3 4">NPDC050545</strain>
    </source>
</reference>
<accession>A0ABW7YRY6</accession>
<evidence type="ECO:0000313" key="4">
    <source>
        <dbReference type="Proteomes" id="UP001612741"/>
    </source>
</evidence>
<dbReference type="EMBL" id="JBITGY010000003">
    <property type="protein sequence ID" value="MFI6498461.1"/>
    <property type="molecule type" value="Genomic_DNA"/>
</dbReference>
<dbReference type="InterPro" id="IPR010985">
    <property type="entry name" value="Ribbon_hlx_hlx"/>
</dbReference>
<dbReference type="InterPro" id="IPR053853">
    <property type="entry name" value="FitA-like_RHH"/>
</dbReference>
<keyword evidence="4" id="KW-1185">Reference proteome</keyword>
<dbReference type="SUPFAM" id="SSF47598">
    <property type="entry name" value="Ribbon-helix-helix"/>
    <property type="match status" value="1"/>
</dbReference>
<dbReference type="RefSeq" id="WP_397081705.1">
    <property type="nucleotide sequence ID" value="NZ_JBITGY010000003.1"/>
</dbReference>
<feature type="region of interest" description="Disordered" evidence="1">
    <location>
        <begin position="1"/>
        <end position="26"/>
    </location>
</feature>
<dbReference type="Pfam" id="PF22513">
    <property type="entry name" value="FitA-like_RHH"/>
    <property type="match status" value="1"/>
</dbReference>